<keyword evidence="1" id="KW-1133">Transmembrane helix</keyword>
<evidence type="ECO:0000256" key="1">
    <source>
        <dbReference type="SAM" id="Phobius"/>
    </source>
</evidence>
<dbReference type="AlphaFoldDB" id="A0A0S2KH75"/>
<accession>A0A0S2KH75</accession>
<keyword evidence="3" id="KW-1185">Reference proteome</keyword>
<dbReference type="OrthoDB" id="9915941at2"/>
<protein>
    <submittedName>
        <fullName evidence="2">Uncharacterized protein</fullName>
    </submittedName>
</protein>
<dbReference type="KEGG" id="pspi:PS2015_3036"/>
<name>A0A0S2KH75_9GAMM</name>
<dbReference type="EMBL" id="CP013189">
    <property type="protein sequence ID" value="ALO47661.1"/>
    <property type="molecule type" value="Genomic_DNA"/>
</dbReference>
<evidence type="ECO:0000313" key="2">
    <source>
        <dbReference type="EMBL" id="ALO47661.1"/>
    </source>
</evidence>
<feature type="transmembrane region" description="Helical" evidence="1">
    <location>
        <begin position="20"/>
        <end position="39"/>
    </location>
</feature>
<sequence>MLVLFENLVRRTRWLKIPLLLAFLGMLGVSTWMILMAPVRVQDQWLIPTIVGTLWLLLSGSAMLAFQDIPQANYENLGWAGKIRRKLARLLFHMLAWFILIVSLALIVVSFQLMMAWYRST</sequence>
<feature type="transmembrane region" description="Helical" evidence="1">
    <location>
        <begin position="87"/>
        <end position="118"/>
    </location>
</feature>
<dbReference type="Proteomes" id="UP000065641">
    <property type="component" value="Chromosome"/>
</dbReference>
<dbReference type="STRING" id="1249552.PS2015_3036"/>
<evidence type="ECO:0000313" key="3">
    <source>
        <dbReference type="Proteomes" id="UP000065641"/>
    </source>
</evidence>
<keyword evidence="1" id="KW-0812">Transmembrane</keyword>
<feature type="transmembrane region" description="Helical" evidence="1">
    <location>
        <begin position="45"/>
        <end position="66"/>
    </location>
</feature>
<proteinExistence type="predicted"/>
<gene>
    <name evidence="2" type="ORF">PS2015_3036</name>
</gene>
<organism evidence="2 3">
    <name type="scientific">Pseudohongiella spirulinae</name>
    <dbReference type="NCBI Taxonomy" id="1249552"/>
    <lineage>
        <taxon>Bacteria</taxon>
        <taxon>Pseudomonadati</taxon>
        <taxon>Pseudomonadota</taxon>
        <taxon>Gammaproteobacteria</taxon>
        <taxon>Pseudomonadales</taxon>
        <taxon>Pseudohongiellaceae</taxon>
        <taxon>Pseudohongiella</taxon>
    </lineage>
</organism>
<keyword evidence="1" id="KW-0472">Membrane</keyword>
<reference evidence="2 3" key="1">
    <citation type="submission" date="2015-11" db="EMBL/GenBank/DDBJ databases">
        <authorList>
            <person name="Zhang Y."/>
            <person name="Guo Z."/>
        </authorList>
    </citation>
    <scope>NUCLEOTIDE SEQUENCE [LARGE SCALE GENOMIC DNA]</scope>
    <source>
        <strain evidence="2 3">KCTC 32221</strain>
    </source>
</reference>
<dbReference type="RefSeq" id="WP_058023032.1">
    <property type="nucleotide sequence ID" value="NZ_CP013189.1"/>
</dbReference>